<gene>
    <name evidence="3" type="ORF">Mic7113_5665</name>
</gene>
<keyword evidence="4" id="KW-1185">Reference proteome</keyword>
<dbReference type="RefSeq" id="WP_015185425.1">
    <property type="nucleotide sequence ID" value="NC_019738.1"/>
</dbReference>
<dbReference type="KEGG" id="mic:Mic7113_5665"/>
<dbReference type="EMBL" id="CP003630">
    <property type="protein sequence ID" value="AFZ21292.1"/>
    <property type="molecule type" value="Genomic_DNA"/>
</dbReference>
<dbReference type="OrthoDB" id="510537at2"/>
<dbReference type="HOGENOM" id="CLU_890563_0_0_3"/>
<dbReference type="Proteomes" id="UP000010471">
    <property type="component" value="Chromosome"/>
</dbReference>
<accession>K9WP22</accession>
<name>K9WP22_9CYAN</name>
<keyword evidence="2" id="KW-0732">Signal</keyword>
<feature type="signal peptide" evidence="2">
    <location>
        <begin position="1"/>
        <end position="22"/>
    </location>
</feature>
<sequence>MSIWVWLSRVTLLSLVGTAALAALLFSTPSKNSSDRAKATDEPNRLQAAAITPEEITVLNLSAPMPPPPMPQSDFPMEAGDGKKVSIKSGDGEKPATKPGEDKKAVTKPEKDKQTSTKPGEDKKAVTKPEKDKQTSTKPTKGKTASAQPKGTQKIPAPPFNLQKSLMSLSPLFASPTSLGMVAIGVAEGNYRLVVKNGVLYVQQTPLYFGHTDPGNLSWGAVVTNFGPCSDQGRSGGNMALAEQMCLERALNALPVQLVDLNAAGINPIGDIEALLNTADLYNQASPIHSRFFPRALAIARRGGLQGIEAIAWARTASFYLNSNNELDIEKGINQASGLLGICARENRPVTEWQCVYGDQMRRVKEITNVLDKYRRLARK</sequence>
<protein>
    <submittedName>
        <fullName evidence="3">Uncharacterized protein</fullName>
    </submittedName>
</protein>
<dbReference type="eggNOG" id="COG2173">
    <property type="taxonomic scope" value="Bacteria"/>
</dbReference>
<proteinExistence type="predicted"/>
<feature type="compositionally biased region" description="Polar residues" evidence="1">
    <location>
        <begin position="136"/>
        <end position="151"/>
    </location>
</feature>
<organism evidence="3 4">
    <name type="scientific">Allocoleopsis franciscana PCC 7113</name>
    <dbReference type="NCBI Taxonomy" id="1173027"/>
    <lineage>
        <taxon>Bacteria</taxon>
        <taxon>Bacillati</taxon>
        <taxon>Cyanobacteriota</taxon>
        <taxon>Cyanophyceae</taxon>
        <taxon>Coleofasciculales</taxon>
        <taxon>Coleofasciculaceae</taxon>
        <taxon>Allocoleopsis</taxon>
        <taxon>Allocoleopsis franciscana</taxon>
    </lineage>
</organism>
<evidence type="ECO:0000313" key="3">
    <source>
        <dbReference type="EMBL" id="AFZ21292.1"/>
    </source>
</evidence>
<dbReference type="AlphaFoldDB" id="K9WP22"/>
<evidence type="ECO:0000256" key="1">
    <source>
        <dbReference type="SAM" id="MobiDB-lite"/>
    </source>
</evidence>
<feature type="chain" id="PRO_5003938198" evidence="2">
    <location>
        <begin position="23"/>
        <end position="380"/>
    </location>
</feature>
<feature type="compositionally biased region" description="Basic and acidic residues" evidence="1">
    <location>
        <begin position="33"/>
        <end position="44"/>
    </location>
</feature>
<feature type="compositionally biased region" description="Basic and acidic residues" evidence="1">
    <location>
        <begin position="80"/>
        <end position="135"/>
    </location>
</feature>
<reference evidence="3 4" key="1">
    <citation type="submission" date="2012-06" db="EMBL/GenBank/DDBJ databases">
        <title>Finished chromosome of genome of Microcoleus sp. PCC 7113.</title>
        <authorList>
            <consortium name="US DOE Joint Genome Institute"/>
            <person name="Gugger M."/>
            <person name="Coursin T."/>
            <person name="Rippka R."/>
            <person name="Tandeau De Marsac N."/>
            <person name="Huntemann M."/>
            <person name="Wei C.-L."/>
            <person name="Han J."/>
            <person name="Detter J.C."/>
            <person name="Han C."/>
            <person name="Tapia R."/>
            <person name="Chen A."/>
            <person name="Kyrpides N."/>
            <person name="Mavromatis K."/>
            <person name="Markowitz V."/>
            <person name="Szeto E."/>
            <person name="Ivanova N."/>
            <person name="Pagani I."/>
            <person name="Pati A."/>
            <person name="Goodwin L."/>
            <person name="Nordberg H.P."/>
            <person name="Cantor M.N."/>
            <person name="Hua S.X."/>
            <person name="Woyke T."/>
            <person name="Kerfeld C.A."/>
        </authorList>
    </citation>
    <scope>NUCLEOTIDE SEQUENCE [LARGE SCALE GENOMIC DNA]</scope>
    <source>
        <strain evidence="3 4">PCC 7113</strain>
    </source>
</reference>
<feature type="region of interest" description="Disordered" evidence="1">
    <location>
        <begin position="30"/>
        <end position="159"/>
    </location>
</feature>
<evidence type="ECO:0000256" key="2">
    <source>
        <dbReference type="SAM" id="SignalP"/>
    </source>
</evidence>
<evidence type="ECO:0000313" key="4">
    <source>
        <dbReference type="Proteomes" id="UP000010471"/>
    </source>
</evidence>